<dbReference type="Proteomes" id="UP000282087">
    <property type="component" value="Unassembled WGS sequence"/>
</dbReference>
<comment type="caution">
    <text evidence="1">The sequence shown here is derived from an EMBL/GenBank/DDBJ whole genome shotgun (WGS) entry which is preliminary data.</text>
</comment>
<dbReference type="VEuPathDB" id="FungiDB:DD237_007441"/>
<reference evidence="1 2" key="1">
    <citation type="submission" date="2018-06" db="EMBL/GenBank/DDBJ databases">
        <title>Comparative genomics of downy mildews reveals potential adaptations to biotrophy.</title>
        <authorList>
            <person name="Fletcher K."/>
            <person name="Klosterman S.J."/>
            <person name="Derevnina L."/>
            <person name="Martin F."/>
            <person name="Koike S."/>
            <person name="Reyes Chin-Wo S."/>
            <person name="Mou B."/>
            <person name="Michelmore R."/>
        </authorList>
    </citation>
    <scope>NUCLEOTIDE SEQUENCE [LARGE SCALE GENOMIC DNA]</scope>
    <source>
        <strain evidence="1 2">R14</strain>
    </source>
</reference>
<name>A0A3M6VEW3_9STRA</name>
<sequence>MSPAFLSIKYRASINALVICTGHMHWYRAPPNVSLHHFAKYKGALSVKLCFVLGTGKGSTLNGAGVEFPPPLTAVSDLTTSSDCCE</sequence>
<keyword evidence="2" id="KW-1185">Reference proteome</keyword>
<evidence type="ECO:0000313" key="2">
    <source>
        <dbReference type="Proteomes" id="UP000282087"/>
    </source>
</evidence>
<proteinExistence type="predicted"/>
<protein>
    <submittedName>
        <fullName evidence="1">Uncharacterized protein</fullName>
    </submittedName>
</protein>
<organism evidence="1 2">
    <name type="scientific">Peronospora effusa</name>
    <dbReference type="NCBI Taxonomy" id="542832"/>
    <lineage>
        <taxon>Eukaryota</taxon>
        <taxon>Sar</taxon>
        <taxon>Stramenopiles</taxon>
        <taxon>Oomycota</taxon>
        <taxon>Peronosporomycetes</taxon>
        <taxon>Peronosporales</taxon>
        <taxon>Peronosporaceae</taxon>
        <taxon>Peronospora</taxon>
    </lineage>
</organism>
<dbReference type="AlphaFoldDB" id="A0A3M6VEW3"/>
<gene>
    <name evidence="1" type="ORF">DD238_007218</name>
</gene>
<accession>A0A3M6VEW3</accession>
<evidence type="ECO:0000313" key="1">
    <source>
        <dbReference type="EMBL" id="RMX65565.1"/>
    </source>
</evidence>
<dbReference type="EMBL" id="QLLG01000241">
    <property type="protein sequence ID" value="RMX65565.1"/>
    <property type="molecule type" value="Genomic_DNA"/>
</dbReference>